<evidence type="ECO:0000259" key="8">
    <source>
        <dbReference type="Pfam" id="PF04377"/>
    </source>
</evidence>
<evidence type="ECO:0000313" key="10">
    <source>
        <dbReference type="Proteomes" id="UP000657918"/>
    </source>
</evidence>
<sequence>MEVNTRNSDASSSSGNNNRGESIVSDLGSLQTSCTYCKSAGCTSISHDLWADSLTVDDYQDLLDRGWRRSGFLLYKPEMEKTCCPSYTIRLRASDFVPSKEQQRVSRRMQRFVDGALEVKKSVEAIEIPSICASACNEVSSLGTRETSSVSKKEKNMGDHIIDDYLSEQLDKVIWTCRESGQFPFSVQLPKASVKKVSQAKRKLLVEGAENLMYSSNIAFQIAVTIRQAQSIAKDASQSAEDSPLSPKIISEKIAASLDQLVKINGLSIRACNGHINFYTAATQTSPNKDSHTATSSQESATRRKGCSLRNSSVHPQGKRQRLEIHLKRSSFDPEEFALYRRYQINVHNDTPDDVSESSYRMFLVDTPLLPVQPSGDDRVPPCGFGSFHQQYVIDGHLVAVGVIDILPKCLSSKYFFWDPDFAFLSLGKYSALQEIGWVKENEVYCPSLQYYYLGYYIHSCSKMRYKAAYRPSELLCPLRYQWIPFELAKPLLDKKSYVVLSDYVLLQNGESSQPLVSGNVMEVQDDGNSNDVLIDNDDKMIEPELESSDDDCLEAFGQASAEIENGDVSDILIR</sequence>
<comment type="similarity">
    <text evidence="1 5">Belongs to the R-transferase family.</text>
</comment>
<gene>
    <name evidence="9" type="ORF">SADUNF_Sadunf08G0053500</name>
</gene>
<proteinExistence type="inferred from homology"/>
<dbReference type="GO" id="GO:0005737">
    <property type="term" value="C:cytoplasm"/>
    <property type="evidence" value="ECO:0007669"/>
    <property type="project" value="TreeGrafter"/>
</dbReference>
<dbReference type="InterPro" id="IPR016181">
    <property type="entry name" value="Acyl_CoA_acyltransferase"/>
</dbReference>
<comment type="caution">
    <text evidence="9">The sequence shown here is derived from an EMBL/GenBank/DDBJ whole genome shotgun (WGS) entry which is preliminary data.</text>
</comment>
<name>A0A835JSX4_9ROSI</name>
<keyword evidence="2 5" id="KW-0808">Transferase</keyword>
<comment type="catalytic activity">
    <reaction evidence="5">
        <text>an N-terminal L-alpha-aminoacyl-[protein] + L-arginyl-tRNA(Arg) = an N-terminal L-arginyl-L-aminoacyl-[protein] + tRNA(Arg) + H(+)</text>
        <dbReference type="Rhea" id="RHEA:10208"/>
        <dbReference type="Rhea" id="RHEA-COMP:9658"/>
        <dbReference type="Rhea" id="RHEA-COMP:9673"/>
        <dbReference type="Rhea" id="RHEA-COMP:10636"/>
        <dbReference type="Rhea" id="RHEA-COMP:10638"/>
        <dbReference type="ChEBI" id="CHEBI:15378"/>
        <dbReference type="ChEBI" id="CHEBI:78442"/>
        <dbReference type="ChEBI" id="CHEBI:78513"/>
        <dbReference type="ChEBI" id="CHEBI:78597"/>
        <dbReference type="ChEBI" id="CHEBI:83562"/>
        <dbReference type="EC" id="2.3.2.8"/>
    </reaction>
</comment>
<dbReference type="Pfam" id="PF04377">
    <property type="entry name" value="ATE_C"/>
    <property type="match status" value="1"/>
</dbReference>
<evidence type="ECO:0000256" key="2">
    <source>
        <dbReference type="ARBA" id="ARBA00022679"/>
    </source>
</evidence>
<dbReference type="Proteomes" id="UP000657918">
    <property type="component" value="Chromosome 8"/>
</dbReference>
<accession>A0A835JSX4</accession>
<feature type="domain" description="N-end rule aminoacyl transferase C-terminal" evidence="8">
    <location>
        <begin position="335"/>
        <end position="477"/>
    </location>
</feature>
<keyword evidence="3 5" id="KW-0833">Ubl conjugation pathway</keyword>
<evidence type="ECO:0000256" key="3">
    <source>
        <dbReference type="ARBA" id="ARBA00022786"/>
    </source>
</evidence>
<feature type="domain" description="N-end aminoacyl transferase N-terminal" evidence="7">
    <location>
        <begin position="33"/>
        <end position="104"/>
    </location>
</feature>
<evidence type="ECO:0000259" key="7">
    <source>
        <dbReference type="Pfam" id="PF04376"/>
    </source>
</evidence>
<dbReference type="SUPFAM" id="SSF55729">
    <property type="entry name" value="Acyl-CoA N-acyltransferases (Nat)"/>
    <property type="match status" value="1"/>
</dbReference>
<dbReference type="GO" id="GO:0004057">
    <property type="term" value="F:arginyl-tRNA--protein transferase activity"/>
    <property type="evidence" value="ECO:0007669"/>
    <property type="project" value="UniProtKB-EC"/>
</dbReference>
<evidence type="ECO:0000256" key="5">
    <source>
        <dbReference type="PIRNR" id="PIRNR037207"/>
    </source>
</evidence>
<evidence type="ECO:0000256" key="1">
    <source>
        <dbReference type="ARBA" id="ARBA00009991"/>
    </source>
</evidence>
<dbReference type="EC" id="2.3.2.8" evidence="5"/>
<dbReference type="EMBL" id="JADGMS010000008">
    <property type="protein sequence ID" value="KAF9676920.1"/>
    <property type="molecule type" value="Genomic_DNA"/>
</dbReference>
<feature type="region of interest" description="Disordered" evidence="6">
    <location>
        <begin position="1"/>
        <end position="22"/>
    </location>
</feature>
<evidence type="ECO:0000256" key="4">
    <source>
        <dbReference type="ARBA" id="ARBA00023315"/>
    </source>
</evidence>
<dbReference type="InterPro" id="IPR007471">
    <property type="entry name" value="N-end_Aminoacyl_Trfase_N"/>
</dbReference>
<feature type="region of interest" description="Disordered" evidence="6">
    <location>
        <begin position="284"/>
        <end position="321"/>
    </location>
</feature>
<feature type="compositionally biased region" description="Low complexity" evidence="6">
    <location>
        <begin position="1"/>
        <end position="18"/>
    </location>
</feature>
<keyword evidence="4 5" id="KW-0012">Acyltransferase</keyword>
<evidence type="ECO:0000256" key="6">
    <source>
        <dbReference type="SAM" id="MobiDB-lite"/>
    </source>
</evidence>
<organism evidence="9 10">
    <name type="scientific">Salix dunnii</name>
    <dbReference type="NCBI Taxonomy" id="1413687"/>
    <lineage>
        <taxon>Eukaryota</taxon>
        <taxon>Viridiplantae</taxon>
        <taxon>Streptophyta</taxon>
        <taxon>Embryophyta</taxon>
        <taxon>Tracheophyta</taxon>
        <taxon>Spermatophyta</taxon>
        <taxon>Magnoliopsida</taxon>
        <taxon>eudicotyledons</taxon>
        <taxon>Gunneridae</taxon>
        <taxon>Pentapetalae</taxon>
        <taxon>rosids</taxon>
        <taxon>fabids</taxon>
        <taxon>Malpighiales</taxon>
        <taxon>Salicaceae</taxon>
        <taxon>Saliceae</taxon>
        <taxon>Salix</taxon>
    </lineage>
</organism>
<evidence type="ECO:0000313" key="9">
    <source>
        <dbReference type="EMBL" id="KAF9676920.1"/>
    </source>
</evidence>
<dbReference type="PIRSF" id="PIRSF037207">
    <property type="entry name" value="ATE1_euk"/>
    <property type="match status" value="1"/>
</dbReference>
<dbReference type="Pfam" id="PF04376">
    <property type="entry name" value="ATE_N"/>
    <property type="match status" value="1"/>
</dbReference>
<dbReference type="OrthoDB" id="74183at2759"/>
<dbReference type="AlphaFoldDB" id="A0A835JSX4"/>
<feature type="compositionally biased region" description="Polar residues" evidence="6">
    <location>
        <begin position="284"/>
        <end position="300"/>
    </location>
</feature>
<dbReference type="PANTHER" id="PTHR21367">
    <property type="entry name" value="ARGININE-TRNA-PROTEIN TRANSFERASE 1"/>
    <property type="match status" value="1"/>
</dbReference>
<protein>
    <recommendedName>
        <fullName evidence="5">Arginyl-tRNA--protein transferase</fullName>
        <ecNumber evidence="5">2.3.2.8</ecNumber>
    </recommendedName>
</protein>
<dbReference type="PANTHER" id="PTHR21367:SF1">
    <property type="entry name" value="ARGINYL-TRNA--PROTEIN TRANSFERASE 1"/>
    <property type="match status" value="1"/>
</dbReference>
<dbReference type="InterPro" id="IPR007472">
    <property type="entry name" value="N-end_Aminoacyl_Trfase_C"/>
</dbReference>
<keyword evidence="10" id="KW-1185">Reference proteome</keyword>
<reference evidence="9 10" key="1">
    <citation type="submission" date="2020-10" db="EMBL/GenBank/DDBJ databases">
        <title>Plant Genome Project.</title>
        <authorList>
            <person name="Zhang R.-G."/>
        </authorList>
    </citation>
    <scope>NUCLEOTIDE SEQUENCE [LARGE SCALE GENOMIC DNA]</scope>
    <source>
        <strain evidence="9">FAFU-HL-1</strain>
        <tissue evidence="9">Leaf</tissue>
    </source>
</reference>
<dbReference type="InterPro" id="IPR030700">
    <property type="entry name" value="N-end_Aminoacyl_Trfase"/>
</dbReference>
<comment type="function">
    <text evidence="5">Involved in the post-translational conjugation of arginine to the N-terminal aspartate or glutamate of a protein. This arginylation is required for degradation of the protein via the ubiquitin pathway.</text>
</comment>
<dbReference type="InterPro" id="IPR017137">
    <property type="entry name" value="Arg-tRNA-P_Trfase_1_euk"/>
</dbReference>